<dbReference type="OrthoDB" id="7360363at2"/>
<feature type="region of interest" description="Disordered" evidence="1">
    <location>
        <begin position="25"/>
        <end position="68"/>
    </location>
</feature>
<evidence type="ECO:0000256" key="1">
    <source>
        <dbReference type="SAM" id="MobiDB-lite"/>
    </source>
</evidence>
<name>A0A1H6HLQ1_MAGFU</name>
<evidence type="ECO:0000313" key="3">
    <source>
        <dbReference type="Proteomes" id="UP000182983"/>
    </source>
</evidence>
<sequence>MVEKTPSDIFSGLGGSVAGVREVVNRRPRTTSQTSTTMLGGNPGGATPDGPRGRRMLSADTPLDSLDNNAARGTYLDILV</sequence>
<dbReference type="Proteomes" id="UP000182983">
    <property type="component" value="Unassembled WGS sequence"/>
</dbReference>
<protein>
    <submittedName>
        <fullName evidence="2">Uncharacterized protein</fullName>
    </submittedName>
</protein>
<reference evidence="3" key="1">
    <citation type="submission" date="2016-10" db="EMBL/GenBank/DDBJ databases">
        <authorList>
            <person name="Varghese N."/>
            <person name="Submissions S."/>
        </authorList>
    </citation>
    <scope>NUCLEOTIDE SEQUENCE [LARGE SCALE GENOMIC DNA]</scope>
    <source>
        <strain evidence="3">DSM 13234</strain>
    </source>
</reference>
<proteinExistence type="predicted"/>
<organism evidence="2 3">
    <name type="scientific">Magnetospirillum fulvum</name>
    <name type="common">Rhodospirillum fulvum</name>
    <dbReference type="NCBI Taxonomy" id="1082"/>
    <lineage>
        <taxon>Bacteria</taxon>
        <taxon>Pseudomonadati</taxon>
        <taxon>Pseudomonadota</taxon>
        <taxon>Alphaproteobacteria</taxon>
        <taxon>Rhodospirillales</taxon>
        <taxon>Rhodospirillaceae</taxon>
        <taxon>Magnetospirillum</taxon>
    </lineage>
</organism>
<dbReference type="EMBL" id="FNWO01000006">
    <property type="protein sequence ID" value="SEH34893.1"/>
    <property type="molecule type" value="Genomic_DNA"/>
</dbReference>
<accession>A0A1H6HLQ1</accession>
<dbReference type="RefSeq" id="WP_074767500.1">
    <property type="nucleotide sequence ID" value="NZ_FNWO01000006.1"/>
</dbReference>
<keyword evidence="3" id="KW-1185">Reference proteome</keyword>
<evidence type="ECO:0000313" key="2">
    <source>
        <dbReference type="EMBL" id="SEH34893.1"/>
    </source>
</evidence>
<dbReference type="AlphaFoldDB" id="A0A1H6HLQ1"/>
<gene>
    <name evidence="2" type="ORF">SAMN04244559_01668</name>
</gene>